<proteinExistence type="predicted"/>
<evidence type="ECO:0000313" key="1">
    <source>
        <dbReference type="EMBL" id="KKM76852.1"/>
    </source>
</evidence>
<accession>A0A0F9N619</accession>
<reference evidence="1" key="1">
    <citation type="journal article" date="2015" name="Nature">
        <title>Complex archaea that bridge the gap between prokaryotes and eukaryotes.</title>
        <authorList>
            <person name="Spang A."/>
            <person name="Saw J.H."/>
            <person name="Jorgensen S.L."/>
            <person name="Zaremba-Niedzwiedzka K."/>
            <person name="Martijn J."/>
            <person name="Lind A.E."/>
            <person name="van Eijk R."/>
            <person name="Schleper C."/>
            <person name="Guy L."/>
            <person name="Ettema T.J."/>
        </authorList>
    </citation>
    <scope>NUCLEOTIDE SEQUENCE</scope>
</reference>
<name>A0A0F9N619_9ZZZZ</name>
<sequence>MSISLSEKSKRYILKKKITKMFIDINFFEEACTQIYEPLISIITNNDLKDWEKKEKVSIKNLTLYLSDSFLKIFGKLDEYQLEIGGFLKKMLILTNVDPIIKNICKPT</sequence>
<gene>
    <name evidence="1" type="ORF">LCGC14_1375980</name>
</gene>
<dbReference type="AlphaFoldDB" id="A0A0F9N619"/>
<protein>
    <submittedName>
        <fullName evidence="1">Uncharacterized protein</fullName>
    </submittedName>
</protein>
<organism evidence="1">
    <name type="scientific">marine sediment metagenome</name>
    <dbReference type="NCBI Taxonomy" id="412755"/>
    <lineage>
        <taxon>unclassified sequences</taxon>
        <taxon>metagenomes</taxon>
        <taxon>ecological metagenomes</taxon>
    </lineage>
</organism>
<comment type="caution">
    <text evidence="1">The sequence shown here is derived from an EMBL/GenBank/DDBJ whole genome shotgun (WGS) entry which is preliminary data.</text>
</comment>
<dbReference type="EMBL" id="LAZR01008736">
    <property type="protein sequence ID" value="KKM76852.1"/>
    <property type="molecule type" value="Genomic_DNA"/>
</dbReference>